<accession>A0A8C0KLW1</accession>
<dbReference type="FunFam" id="2.80.10.50:FF:000002">
    <property type="entry name" value="Inositol 1,4,5-trisphosphate receptor type 2"/>
    <property type="match status" value="1"/>
</dbReference>
<gene>
    <name evidence="25" type="primary">ITPR1</name>
</gene>
<dbReference type="InterPro" id="IPR016024">
    <property type="entry name" value="ARM-type_fold"/>
</dbReference>
<dbReference type="GO" id="GO:0051209">
    <property type="term" value="P:release of sequestered calcium ion into cytosol"/>
    <property type="evidence" value="ECO:0007669"/>
    <property type="project" value="UniProtKB-UniRule"/>
</dbReference>
<feature type="region of interest" description="Disordered" evidence="23">
    <location>
        <begin position="1786"/>
        <end position="1811"/>
    </location>
</feature>
<name>A0A8C0KLW1_CANLU</name>
<keyword evidence="17" id="KW-0968">Cytoplasmic vesicle</keyword>
<dbReference type="Gene3D" id="1.10.287.70">
    <property type="match status" value="1"/>
</dbReference>
<protein>
    <recommendedName>
        <fullName evidence="21">Inositol 1,4,5-trisphosphate receptor</fullName>
    </recommendedName>
</protein>
<evidence type="ECO:0000256" key="14">
    <source>
        <dbReference type="ARBA" id="ARBA00023170"/>
    </source>
</evidence>
<keyword evidence="14 21" id="KW-0675">Receptor</keyword>
<dbReference type="GO" id="GO:0005789">
    <property type="term" value="C:endoplasmic reticulum membrane"/>
    <property type="evidence" value="ECO:0007669"/>
    <property type="project" value="UniProtKB-SubCell"/>
</dbReference>
<evidence type="ECO:0000256" key="23">
    <source>
        <dbReference type="SAM" id="MobiDB-lite"/>
    </source>
</evidence>
<evidence type="ECO:0000256" key="17">
    <source>
        <dbReference type="ARBA" id="ARBA00023329"/>
    </source>
</evidence>
<dbReference type="GeneTree" id="ENSGT00940000155071"/>
<evidence type="ECO:0000256" key="18">
    <source>
        <dbReference type="ARBA" id="ARBA00036634"/>
    </source>
</evidence>
<keyword evidence="12 21" id="KW-0406">Ion transport</keyword>
<feature type="transmembrane region" description="Helical" evidence="21">
    <location>
        <begin position="2441"/>
        <end position="2464"/>
    </location>
</feature>
<feature type="region of interest" description="Disordered" evidence="23">
    <location>
        <begin position="983"/>
        <end position="1014"/>
    </location>
</feature>
<dbReference type="Pfam" id="PF00520">
    <property type="entry name" value="Ion_trans"/>
    <property type="match status" value="1"/>
</dbReference>
<dbReference type="InterPro" id="IPR015925">
    <property type="entry name" value="Ryanodine_IP3_receptor"/>
</dbReference>
<evidence type="ECO:0000256" key="5">
    <source>
        <dbReference type="ARBA" id="ARBA00022568"/>
    </source>
</evidence>
<feature type="region of interest" description="Disordered" evidence="23">
    <location>
        <begin position="1827"/>
        <end position="1849"/>
    </location>
</feature>
<dbReference type="GO" id="GO:0070679">
    <property type="term" value="F:inositol 1,4,5 trisphosphate binding"/>
    <property type="evidence" value="ECO:0007669"/>
    <property type="project" value="UniProtKB-UniRule"/>
</dbReference>
<dbReference type="SUPFAM" id="SSF48371">
    <property type="entry name" value="ARM repeat"/>
    <property type="match status" value="1"/>
</dbReference>
<keyword evidence="6 21" id="KW-0107">Calcium channel</keyword>
<feature type="transmembrane region" description="Helical" evidence="21">
    <location>
        <begin position="2337"/>
        <end position="2359"/>
    </location>
</feature>
<dbReference type="SUPFAM" id="SSF100909">
    <property type="entry name" value="IP3 receptor type 1 binding core, domain 2"/>
    <property type="match status" value="2"/>
</dbReference>
<keyword evidence="4 21" id="KW-0813">Transport</keyword>
<feature type="transmembrane region" description="Helical" evidence="21">
    <location>
        <begin position="2292"/>
        <end position="2317"/>
    </location>
</feature>
<keyword evidence="9 21" id="KW-0256">Endoplasmic reticulum</keyword>
<feature type="domain" description="MIR" evidence="24">
    <location>
        <begin position="230"/>
        <end position="286"/>
    </location>
</feature>
<keyword evidence="10 21" id="KW-0106">Calcium</keyword>
<evidence type="ECO:0000256" key="10">
    <source>
        <dbReference type="ARBA" id="ARBA00022837"/>
    </source>
</evidence>
<dbReference type="InterPro" id="IPR000493">
    <property type="entry name" value="InsP3_rcpt"/>
</dbReference>
<comment type="subcellular location">
    <subcellularLocation>
        <location evidence="2">Cytoplasmic vesicle</location>
        <location evidence="2">Secretory vesicle membrane</location>
        <topology evidence="2">Multi-pass membrane protein</topology>
    </subcellularLocation>
    <subcellularLocation>
        <location evidence="1 21">Endoplasmic reticulum membrane</location>
        <topology evidence="1 21">Multi-pass membrane protein</topology>
    </subcellularLocation>
</comment>
<dbReference type="PROSITE" id="PS50919">
    <property type="entry name" value="MIR"/>
    <property type="match status" value="3"/>
</dbReference>
<dbReference type="InterPro" id="IPR016093">
    <property type="entry name" value="MIR_motif"/>
</dbReference>
<dbReference type="Pfam" id="PF08454">
    <property type="entry name" value="RIH_assoc"/>
    <property type="match status" value="1"/>
</dbReference>
<feature type="domain" description="MIR" evidence="24">
    <location>
        <begin position="374"/>
        <end position="430"/>
    </location>
</feature>
<evidence type="ECO:0000256" key="3">
    <source>
        <dbReference type="ARBA" id="ARBA00009453"/>
    </source>
</evidence>
<dbReference type="Ensembl" id="ENSCAFT00020021398.1">
    <property type="protein sequence ID" value="ENSCAFP00020018456.1"/>
    <property type="gene ID" value="ENSCAFG00020009780.1"/>
</dbReference>
<comment type="catalytic activity">
    <reaction evidence="18">
        <text>Ca(2+)(in) = Ca(2+)(out)</text>
        <dbReference type="Rhea" id="RHEA:29671"/>
        <dbReference type="ChEBI" id="CHEBI:29108"/>
    </reaction>
</comment>
<keyword evidence="13 21" id="KW-0472">Membrane</keyword>
<dbReference type="GO" id="GO:0005791">
    <property type="term" value="C:rough endoplasmic reticulum"/>
    <property type="evidence" value="ECO:0007669"/>
    <property type="project" value="UniProtKB-ARBA"/>
</dbReference>
<keyword evidence="8" id="KW-0677">Repeat</keyword>
<evidence type="ECO:0000256" key="1">
    <source>
        <dbReference type="ARBA" id="ARBA00004477"/>
    </source>
</evidence>
<dbReference type="Pfam" id="PF01365">
    <property type="entry name" value="RYDR_ITPR"/>
    <property type="match status" value="2"/>
</dbReference>
<feature type="compositionally biased region" description="Low complexity" evidence="23">
    <location>
        <begin position="983"/>
        <end position="998"/>
    </location>
</feature>
<dbReference type="CDD" id="cd23287">
    <property type="entry name" value="beta-trefoil_MIR_ITPR1"/>
    <property type="match status" value="1"/>
</dbReference>
<dbReference type="Gene3D" id="2.80.10.50">
    <property type="match status" value="2"/>
</dbReference>
<evidence type="ECO:0000256" key="15">
    <source>
        <dbReference type="ARBA" id="ARBA00023286"/>
    </source>
</evidence>
<evidence type="ECO:0000313" key="26">
    <source>
        <dbReference type="Proteomes" id="UP000694391"/>
    </source>
</evidence>
<evidence type="ECO:0000256" key="21">
    <source>
        <dbReference type="RuleBase" id="RU368044"/>
    </source>
</evidence>
<evidence type="ECO:0000256" key="7">
    <source>
        <dbReference type="ARBA" id="ARBA00022692"/>
    </source>
</evidence>
<feature type="domain" description="MIR" evidence="24">
    <location>
        <begin position="111"/>
        <end position="165"/>
    </location>
</feature>
<organism evidence="25 26">
    <name type="scientific">Canis lupus dingo</name>
    <name type="common">dingo</name>
    <dbReference type="NCBI Taxonomy" id="286419"/>
    <lineage>
        <taxon>Eukaryota</taxon>
        <taxon>Metazoa</taxon>
        <taxon>Chordata</taxon>
        <taxon>Craniata</taxon>
        <taxon>Vertebrata</taxon>
        <taxon>Euteleostomi</taxon>
        <taxon>Mammalia</taxon>
        <taxon>Eutheria</taxon>
        <taxon>Laurasiatheria</taxon>
        <taxon>Carnivora</taxon>
        <taxon>Caniformia</taxon>
        <taxon>Canidae</taxon>
        <taxon>Canis</taxon>
    </lineage>
</organism>
<feature type="compositionally biased region" description="Basic and acidic residues" evidence="23">
    <location>
        <begin position="1788"/>
        <end position="1811"/>
    </location>
</feature>
<dbReference type="FunFam" id="2.80.10.50:FF:000005">
    <property type="entry name" value="Inositol 1,4,5-trisphosphate receptor type 2"/>
    <property type="match status" value="1"/>
</dbReference>
<dbReference type="Pfam" id="PF02815">
    <property type="entry name" value="MIR"/>
    <property type="match status" value="1"/>
</dbReference>
<dbReference type="Proteomes" id="UP000694391">
    <property type="component" value="Unplaced"/>
</dbReference>
<dbReference type="GO" id="GO:0005220">
    <property type="term" value="F:inositol 1,4,5-trisphosphate-gated calcium channel activity"/>
    <property type="evidence" value="ECO:0007669"/>
    <property type="project" value="UniProtKB-UniRule"/>
</dbReference>
<comment type="domain">
    <text evidence="21">The ITPR1 structure has a large solenoid CY assembly built around the central helical bundle made of the C-terminal domains from four ITPR1 subunits. The solenoid scaffold includes domains responsible for binding of ligands and regulatory proteins and is connected via an allosteric nexus at the cytosolic-membrane interface to the transmembrane channel assembly. Six transmembrane helices from each subunit form the central ion-conduction pore.</text>
</comment>
<keyword evidence="15 21" id="KW-1071">Ligand-gated ion channel</keyword>
<dbReference type="SMART" id="SM00472">
    <property type="entry name" value="MIR"/>
    <property type="match status" value="4"/>
</dbReference>
<keyword evidence="5 21" id="KW-0109">Calcium transport</keyword>
<dbReference type="InterPro" id="IPR014821">
    <property type="entry name" value="Ins145_P3_rcpt"/>
</dbReference>
<dbReference type="InterPro" id="IPR005821">
    <property type="entry name" value="Ion_trans_dom"/>
</dbReference>
<comment type="similarity">
    <text evidence="3 21">Belongs to the InsP3 receptor family.</text>
</comment>
<evidence type="ECO:0000259" key="24">
    <source>
        <dbReference type="PROSITE" id="PS50919"/>
    </source>
</evidence>
<reference evidence="25" key="1">
    <citation type="submission" date="2025-08" db="UniProtKB">
        <authorList>
            <consortium name="Ensembl"/>
        </authorList>
    </citation>
    <scope>IDENTIFICATION</scope>
</reference>
<evidence type="ECO:0000256" key="20">
    <source>
        <dbReference type="ARBA" id="ARBA00061937"/>
    </source>
</evidence>
<dbReference type="InterPro" id="IPR000699">
    <property type="entry name" value="RIH_dom"/>
</dbReference>
<comment type="function">
    <text evidence="19">Inositol 1,4,5-trisphosphate-gated calcium channel that upon inositol 1,4,5-trisphosphate binding transports calcium from the endoplasmic reticulum lumen to cytoplasm. Exists in two states; a long-lived closed state where the channel is essentially 'parked' with only very rare visits to an open state and that ligands facilitate the transition from the 'parked' state into a 'drive' mode represented by periods of bursting activity.</text>
</comment>
<comment type="function">
    <text evidence="21">Receptor for inositol 1,4,5-trisphosphate, a second messenger that mediates the release of intracellular calcium.</text>
</comment>
<reference evidence="25" key="2">
    <citation type="submission" date="2025-09" db="UniProtKB">
        <authorList>
            <consortium name="Ensembl"/>
        </authorList>
    </citation>
    <scope>IDENTIFICATION</scope>
</reference>
<feature type="transmembrane region" description="Helical" evidence="21">
    <location>
        <begin position="2171"/>
        <end position="2193"/>
    </location>
</feature>
<keyword evidence="26" id="KW-1185">Reference proteome</keyword>
<evidence type="ECO:0000256" key="4">
    <source>
        <dbReference type="ARBA" id="ARBA00022448"/>
    </source>
</evidence>
<evidence type="ECO:0000256" key="2">
    <source>
        <dbReference type="ARBA" id="ARBA00004638"/>
    </source>
</evidence>
<dbReference type="Gene3D" id="1.25.10.30">
    <property type="entry name" value="IP3 receptor type 1 binding core, RIH domain"/>
    <property type="match status" value="1"/>
</dbReference>
<evidence type="ECO:0000256" key="12">
    <source>
        <dbReference type="ARBA" id="ARBA00023065"/>
    </source>
</evidence>
<evidence type="ECO:0000256" key="19">
    <source>
        <dbReference type="ARBA" id="ARBA00059076"/>
    </source>
</evidence>
<dbReference type="Pfam" id="PF08709">
    <property type="entry name" value="Ins145_P3_rec"/>
    <property type="match status" value="1"/>
</dbReference>
<dbReference type="PANTHER" id="PTHR45816">
    <property type="entry name" value="MIR DOMAIN-CONTAINING PROTEIN"/>
    <property type="match status" value="1"/>
</dbReference>
<evidence type="ECO:0000256" key="22">
    <source>
        <dbReference type="SAM" id="Coils"/>
    </source>
</evidence>
<dbReference type="PANTHER" id="PTHR45816:SF2">
    <property type="entry name" value="INOSITOL 1,4,5-TRISPHOSPHATE RECEPTOR"/>
    <property type="match status" value="1"/>
</dbReference>
<dbReference type="InterPro" id="IPR013662">
    <property type="entry name" value="RIH_assoc-dom"/>
</dbReference>
<dbReference type="GO" id="GO:0030658">
    <property type="term" value="C:transport vesicle membrane"/>
    <property type="evidence" value="ECO:0007669"/>
    <property type="project" value="UniProtKB-SubCell"/>
</dbReference>
<evidence type="ECO:0000313" key="25">
    <source>
        <dbReference type="Ensembl" id="ENSCAFP00020018456.1"/>
    </source>
</evidence>
<keyword evidence="11 21" id="KW-1133">Transmembrane helix</keyword>
<comment type="subunit">
    <text evidence="20">Homotetramer. Interacts with CABP1. Interacts with BOK; regulates ITPR2 expression. Interacts with BCL2L10. Interacts with TRPC4. Interacts with CHGA and CHGB.</text>
</comment>
<evidence type="ECO:0000256" key="11">
    <source>
        <dbReference type="ARBA" id="ARBA00022989"/>
    </source>
</evidence>
<dbReference type="InterPro" id="IPR035910">
    <property type="entry name" value="RyR/IP3R_RIH_dom_sf"/>
</dbReference>
<dbReference type="InterPro" id="IPR036300">
    <property type="entry name" value="MIR_dom_sf"/>
</dbReference>
<feature type="compositionally biased region" description="Basic and acidic residues" evidence="23">
    <location>
        <begin position="1827"/>
        <end position="1837"/>
    </location>
</feature>
<evidence type="ECO:0000256" key="8">
    <source>
        <dbReference type="ARBA" id="ARBA00022737"/>
    </source>
</evidence>
<evidence type="ECO:0000256" key="6">
    <source>
        <dbReference type="ARBA" id="ARBA00022673"/>
    </source>
</evidence>
<feature type="transmembrane region" description="Helical" evidence="21">
    <location>
        <begin position="2205"/>
        <end position="2223"/>
    </location>
</feature>
<evidence type="ECO:0000256" key="13">
    <source>
        <dbReference type="ARBA" id="ARBA00023136"/>
    </source>
</evidence>
<keyword evidence="16 21" id="KW-0407">Ion channel</keyword>
<dbReference type="PRINTS" id="PR00779">
    <property type="entry name" value="INSP3RECEPTR"/>
</dbReference>
<keyword evidence="22" id="KW-0175">Coiled coil</keyword>
<evidence type="ECO:0000256" key="16">
    <source>
        <dbReference type="ARBA" id="ARBA00023303"/>
    </source>
</evidence>
<sequence length="2609" mass="298608">MSDKMSSFLHIGDICSLYAEGSTNGFISTLGLVDDRCVVQPEAGDLNNPPKKFRDCLFKLCPMNRYSAQKQFWKAAKPGANSTTDSSFSLLQHAADLEKKQNETENRKLLGTVIQYGNVIQLLHLKSNKYLTVNKRLPALLEKNAMRVTLDEAGNEGSWFYIQPFYKLRSIGDSVVIGDKVVLNPVNAGQPLHASSHQLVDNPGCNEVNSVNCNTSWKIVLFMKWSDNKDDILKGGDVVRLFHAEQEKFLTCDEHRKKQHVFLRTTGRQSATSATSSKALWEVEVVQHDPCRGGAGYWNSLFRFKHLATGHYLAAEVSSSFYLYHIIVDPDQDASRSRLRNAQEKMVYSLVSVPEGNDISSIFELDPTTLRGGDSLVPRNSYVRLRHLCTNTWVHSTNIPIDKEEEKPVMLKIGTSPVKEDKEAFAIVPVSPAEVRDLDFANDASKVLGSIAGKLEKGTITQNERRSVTKLLEDLVYFVTGGTNSGQDVLEVVFSKPNRERQKLMREQNILKQIFKLLQAPFTDCGDGPMLRLEELGDQRHAPFRHICRLCYRVLRHSQQDYRKNQEYIAKQFGFMQKQIGYDVLAEDTITALLHNNRKLLEKHITAAEIDTFVSLVRKNREPRFLDYLSDLCVSMNKSIPVTQELICKAVLNPTNADILIETKLVLSRFEFEGVSTGENALEAGEDEEEVWLFWRDSNKEIRSKSVRELAQDAKEGQKEDRDVLSYYRYQLNLFARMCLDRQYLAINEISGQLDVDLILRCMSDENLPYDLRASFCRLMLHMHVDRDPQEQVTPVKYARLWSEIPSEIDFIYLRERERKFAQTMEFVEEYLRDVVCQRFPFSDKEKNKLTFEVVNLARNLIYFGFYNFSDLLRLTKILLAILDCVHVTTIFPISSNVMRSIHGVGELMTQVVLRGGGFLPMTPMAAAPEGNVKQAEPEKEDIMVMDTKLKIIEILQFILNVRLDYRISCLLCIFKREFDESNSQTSETSSGNSSQEGPSNVPGYEENTPLDLDDHGGRTFLRVLLHLTMHDYPPLVSGALQLLFRHFSQRQEVLQAFKQVQLLVTSQDVDNYKQIKQDLDQLRSIVEKSELWVYKGQGPDEAMDGASGENEHKKTEVSGTPLMLPEQLDELLKQGNFLLWFSVEILIRLSKLCVQESASVRKSRKQQQRLLRNMGAHAVVLELLQIPYEKAEDTKMQEIMRLAHEFLQNFCAGNQQNQALLHKHINLFLNPGILEAVTMQHIFMNNFQLCSEINERVVQHFVHCIETHGRNVQYIKFLQTIVKAEGKFIKKCQDMVMAELVNSGEDVLVFYNDRASFQTLIQMMRSERDRMDENSPLMYHIHLVELLAVCTEGKNVYTEIKCNSLLPLDDIVRVVTHEDCIPEVKIAYINFLNHCYVDTEVEMKEIYTSNHMWKLFENFLVDICRACNNTSDRKHADSILEKYVTEIVMSIVTTFFSSPFSDQSTTLQTRQPVFVQLLQGVFRVYHCNWLMPSQKASVESCIRVLSDVAKSRAIAIPVDLDSQVNNLFLKSHNIVQKTAMNWRLTARNAARRDSVLAASRDYRNIIERLQDIVSALEDRLRPLVQAELSVLVDVLHRPELLFPENTDARRKCESGGFICKLIKHTKQLLEENEEKLCIKVLQTLREMMTKDRGYGEKGEALRQILVNRYYGNIRPSGRRERGGSGSSSTSRGEMSLAEVQCHLDKEGASNLVIDLIMNASSDRVFHESILLAIALLEGGNTTIQHSFFCRLTEDKKSEKFFKVFYDRMKVAQQEIKATVTVNTSDLGNKKKDDETDRDAPSRKKEEARDQLLEASAATRKAFSSFRREADPDDHYQSGEGAQATADKTKDELEMSAVITIMQPILRFLQLLCENHNRDLQNFLRCQNNKTNYNLVCETLQFLDCICGSTTGGLGLLGLYINEKNVALINQTLESLTEYCQGPCHENQNCIATHESNGIDIITALILNDINPLGKKRMDLVLELKNNASKLLLAIMESRHDSENAERILYNMRPKELVEVIKKAYMQGEVEFEDGENGEDGAASPRNVGHNIYILAHQLARHNKELQTMLKPGGQVDGDEALEFYAKHTAQIEIVRLDRTMEQIVFPVPSICEFLTKESKLRIYYTTERDEQGSKINDFFLRSEDLFNEMNWQKKLRAQPVLYWCARNMSFWSSISFNLAVLMNLLVAFFYPFKGVRGGTLEPHWSGLLWTAMLISLAIVIALPKPHGIRALIASTILRLIFSVGLQPTLFLLGAFNVCNKIIFLMSFVGNCGTFTRGYRAMVLDVEFLYHLLYLLICAMGLFVHEFFYSLLLFDLVYREETLLNVIKSVTRNGRSIILTAVLALILVYLFSIVGYLFFKDDFILEVDRLPNETALPGDSFTLCKFDEETEQDKEHTCETLLMCIVTVLSHGLRSGGGVGDVLRKPSKEEPLFAARVIYDLLFFFMVIIIVLNLIFGVIIDTFADLRSEKQKKEEILKTTCFICGLERDKFDNKTVTFEEHIKEEHNMWHYLCFIVLVKVKDSTEYTGPESYVAEMIKERNLDWFPRMRAMSLVSSDSEGEQNELRNLQEKLESTMKLVTNLSGQLSELKDQEWHYVLVDSVHSLNHHL</sequence>
<keyword evidence="7 21" id="KW-0812">Transmembrane</keyword>
<dbReference type="FunFam" id="1.25.10.30:FF:000001">
    <property type="entry name" value="Inositol 1,4,5-trisphosphate receptor, type 2"/>
    <property type="match status" value="1"/>
</dbReference>
<dbReference type="SUPFAM" id="SSF82109">
    <property type="entry name" value="MIR domain"/>
    <property type="match status" value="2"/>
</dbReference>
<evidence type="ECO:0000256" key="9">
    <source>
        <dbReference type="ARBA" id="ARBA00022824"/>
    </source>
</evidence>
<feature type="coiled-coil region" evidence="22">
    <location>
        <begin position="2558"/>
        <end position="2592"/>
    </location>
</feature>
<proteinExistence type="inferred from homology"/>